<gene>
    <name evidence="8" type="ORF">CPELLU_LOCUS748</name>
</gene>
<dbReference type="InterPro" id="IPR051575">
    <property type="entry name" value="Myb-like_DNA-bd"/>
</dbReference>
<dbReference type="InterPro" id="IPR017884">
    <property type="entry name" value="SANT_dom"/>
</dbReference>
<dbReference type="InterPro" id="IPR001005">
    <property type="entry name" value="SANT/Myb"/>
</dbReference>
<evidence type="ECO:0000256" key="1">
    <source>
        <dbReference type="ARBA" id="ARBA00023015"/>
    </source>
</evidence>
<keyword evidence="2" id="KW-0238">DNA-binding</keyword>
<feature type="domain" description="SANT" evidence="6">
    <location>
        <begin position="215"/>
        <end position="266"/>
    </location>
</feature>
<keyword evidence="4" id="KW-0539">Nucleus</keyword>
<reference evidence="8" key="1">
    <citation type="submission" date="2021-06" db="EMBL/GenBank/DDBJ databases">
        <authorList>
            <person name="Kallberg Y."/>
            <person name="Tangrot J."/>
            <person name="Rosling A."/>
        </authorList>
    </citation>
    <scope>NUCLEOTIDE SEQUENCE</scope>
    <source>
        <strain evidence="8">FL966</strain>
    </source>
</reference>
<evidence type="ECO:0000259" key="5">
    <source>
        <dbReference type="PROSITE" id="PS50090"/>
    </source>
</evidence>
<keyword evidence="3" id="KW-0804">Transcription</keyword>
<evidence type="ECO:0000313" key="9">
    <source>
        <dbReference type="Proteomes" id="UP000789759"/>
    </source>
</evidence>
<dbReference type="Pfam" id="PF13921">
    <property type="entry name" value="Myb_DNA-bind_6"/>
    <property type="match status" value="1"/>
</dbReference>
<keyword evidence="9" id="KW-1185">Reference proteome</keyword>
<dbReference type="SUPFAM" id="SSF46689">
    <property type="entry name" value="Homeodomain-like"/>
    <property type="match status" value="4"/>
</dbReference>
<evidence type="ECO:0000256" key="2">
    <source>
        <dbReference type="ARBA" id="ARBA00023125"/>
    </source>
</evidence>
<feature type="domain" description="SANT" evidence="6">
    <location>
        <begin position="268"/>
        <end position="319"/>
    </location>
</feature>
<dbReference type="PANTHER" id="PTHR46621">
    <property type="entry name" value="SNRNA-ACTIVATING PROTEIN COMPLEX SUBUNIT 4"/>
    <property type="match status" value="1"/>
</dbReference>
<dbReference type="AlphaFoldDB" id="A0A9N8VV92"/>
<dbReference type="GO" id="GO:0042796">
    <property type="term" value="P:snRNA transcription by RNA polymerase III"/>
    <property type="evidence" value="ECO:0007669"/>
    <property type="project" value="TreeGrafter"/>
</dbReference>
<dbReference type="Proteomes" id="UP000789759">
    <property type="component" value="Unassembled WGS sequence"/>
</dbReference>
<dbReference type="InterPro" id="IPR009057">
    <property type="entry name" value="Homeodomain-like_sf"/>
</dbReference>
<dbReference type="PROSITE" id="PS50090">
    <property type="entry name" value="MYB_LIKE"/>
    <property type="match status" value="5"/>
</dbReference>
<evidence type="ECO:0000256" key="4">
    <source>
        <dbReference type="ARBA" id="ARBA00023242"/>
    </source>
</evidence>
<dbReference type="EMBL" id="CAJVQA010000235">
    <property type="protein sequence ID" value="CAG8463816.1"/>
    <property type="molecule type" value="Genomic_DNA"/>
</dbReference>
<feature type="domain" description="Myb-like" evidence="5">
    <location>
        <begin position="265"/>
        <end position="315"/>
    </location>
</feature>
<dbReference type="InterPro" id="IPR017930">
    <property type="entry name" value="Myb_dom"/>
</dbReference>
<name>A0A9N8VV92_9GLOM</name>
<evidence type="ECO:0000313" key="8">
    <source>
        <dbReference type="EMBL" id="CAG8463816.1"/>
    </source>
</evidence>
<evidence type="ECO:0000259" key="6">
    <source>
        <dbReference type="PROSITE" id="PS51293"/>
    </source>
</evidence>
<dbReference type="GO" id="GO:0042795">
    <property type="term" value="P:snRNA transcription by RNA polymerase II"/>
    <property type="evidence" value="ECO:0007669"/>
    <property type="project" value="TreeGrafter"/>
</dbReference>
<evidence type="ECO:0000256" key="3">
    <source>
        <dbReference type="ARBA" id="ARBA00023163"/>
    </source>
</evidence>
<dbReference type="Gene3D" id="1.10.10.60">
    <property type="entry name" value="Homeodomain-like"/>
    <property type="match status" value="5"/>
</dbReference>
<dbReference type="OrthoDB" id="2143914at2759"/>
<dbReference type="PROSITE" id="PS51294">
    <property type="entry name" value="HTH_MYB"/>
    <property type="match status" value="3"/>
</dbReference>
<feature type="domain" description="HTH myb-type" evidence="7">
    <location>
        <begin position="170"/>
        <end position="220"/>
    </location>
</feature>
<feature type="domain" description="Myb-like" evidence="5">
    <location>
        <begin position="217"/>
        <end position="260"/>
    </location>
</feature>
<dbReference type="Pfam" id="PF00249">
    <property type="entry name" value="Myb_DNA-binding"/>
    <property type="match status" value="2"/>
</dbReference>
<keyword evidence="1" id="KW-0805">Transcription regulation</keyword>
<evidence type="ECO:0000259" key="7">
    <source>
        <dbReference type="PROSITE" id="PS51294"/>
    </source>
</evidence>
<feature type="domain" description="Myb-like" evidence="5">
    <location>
        <begin position="61"/>
        <end position="113"/>
    </location>
</feature>
<feature type="domain" description="Myb-like" evidence="5">
    <location>
        <begin position="171"/>
        <end position="216"/>
    </location>
</feature>
<dbReference type="GO" id="GO:0019185">
    <property type="term" value="C:snRNA-activating protein complex"/>
    <property type="evidence" value="ECO:0007669"/>
    <property type="project" value="TreeGrafter"/>
</dbReference>
<dbReference type="GO" id="GO:0000978">
    <property type="term" value="F:RNA polymerase II cis-regulatory region sequence-specific DNA binding"/>
    <property type="evidence" value="ECO:0007669"/>
    <property type="project" value="TreeGrafter"/>
</dbReference>
<dbReference type="PROSITE" id="PS51293">
    <property type="entry name" value="SANT"/>
    <property type="match status" value="2"/>
</dbReference>
<feature type="domain" description="Myb-like" evidence="5">
    <location>
        <begin position="123"/>
        <end position="168"/>
    </location>
</feature>
<organism evidence="8 9">
    <name type="scientific">Cetraspora pellucida</name>
    <dbReference type="NCBI Taxonomy" id="1433469"/>
    <lineage>
        <taxon>Eukaryota</taxon>
        <taxon>Fungi</taxon>
        <taxon>Fungi incertae sedis</taxon>
        <taxon>Mucoromycota</taxon>
        <taxon>Glomeromycotina</taxon>
        <taxon>Glomeromycetes</taxon>
        <taxon>Diversisporales</taxon>
        <taxon>Gigasporaceae</taxon>
        <taxon>Cetraspora</taxon>
    </lineage>
</organism>
<proteinExistence type="predicted"/>
<dbReference type="CDD" id="cd00167">
    <property type="entry name" value="SANT"/>
    <property type="match status" value="4"/>
</dbReference>
<feature type="domain" description="HTH myb-type" evidence="7">
    <location>
        <begin position="124"/>
        <end position="168"/>
    </location>
</feature>
<accession>A0A9N8VV92</accession>
<sequence length="326" mass="39159">MLRKIIAFSYIFKPNSCRYKLLDTKFFPNTFQIRRTYVEVSNNINQNERNNSLTINRLMESRKRLNSSWNENEVGKLLDAVVEHGTNWKTIWEQYFKPHRNPGSLRGKWERMYYAKQRPSYHNPWTPEENKILADGVAKYGVGKWAQISKLFVHRDRHQVKNHWIDILYRNRGKWTPEEDKLLLKLVNQYGVKWTLIGKHMNRARNDIYSRYYILIRKEWTKDENQMLQDLIAKHGENWKIISEHFSNRSVYDIKMHYKQCSSINPKVNKGRWTTEEIKAFNEAFLKFGKKWKHVAELVGTRTSGQCCSYHQTHFSRKQKTIILVA</sequence>
<dbReference type="PANTHER" id="PTHR46621:SF1">
    <property type="entry name" value="SNRNA-ACTIVATING PROTEIN COMPLEX SUBUNIT 4"/>
    <property type="match status" value="1"/>
</dbReference>
<dbReference type="GO" id="GO:0001006">
    <property type="term" value="F:RNA polymerase III type 3 promoter sequence-specific DNA binding"/>
    <property type="evidence" value="ECO:0007669"/>
    <property type="project" value="TreeGrafter"/>
</dbReference>
<comment type="caution">
    <text evidence="8">The sequence shown here is derived from an EMBL/GenBank/DDBJ whole genome shotgun (WGS) entry which is preliminary data.</text>
</comment>
<protein>
    <submittedName>
        <fullName evidence="8">2440_t:CDS:1</fullName>
    </submittedName>
</protein>
<feature type="domain" description="HTH myb-type" evidence="7">
    <location>
        <begin position="265"/>
        <end position="319"/>
    </location>
</feature>
<dbReference type="SMART" id="SM00717">
    <property type="entry name" value="SANT"/>
    <property type="match status" value="5"/>
</dbReference>